<dbReference type="OrthoDB" id="9809206at2"/>
<dbReference type="Gene3D" id="6.10.140.1330">
    <property type="match status" value="1"/>
</dbReference>
<feature type="transmembrane region" description="Helical" evidence="10">
    <location>
        <begin position="369"/>
        <end position="391"/>
    </location>
</feature>
<organism evidence="12 13">
    <name type="scientific">Planococcus rifietoensis</name>
    <dbReference type="NCBI Taxonomy" id="200991"/>
    <lineage>
        <taxon>Bacteria</taxon>
        <taxon>Bacillati</taxon>
        <taxon>Bacillota</taxon>
        <taxon>Bacilli</taxon>
        <taxon>Bacillales</taxon>
        <taxon>Caryophanaceae</taxon>
        <taxon>Planococcus</taxon>
    </lineage>
</organism>
<keyword evidence="8 10" id="KW-0472">Membrane</keyword>
<dbReference type="PANTHER" id="PTHR10110:SF86">
    <property type="entry name" value="SODIUM_HYDROGEN EXCHANGER 7"/>
    <property type="match status" value="1"/>
</dbReference>
<dbReference type="EMBL" id="CP013659">
    <property type="protein sequence ID" value="ALS76658.1"/>
    <property type="molecule type" value="Genomic_DNA"/>
</dbReference>
<accession>A0A0U2J7U8</accession>
<feature type="transmembrane region" description="Helical" evidence="10">
    <location>
        <begin position="54"/>
        <end position="73"/>
    </location>
</feature>
<dbReference type="GO" id="GO:0015385">
    <property type="term" value="F:sodium:proton antiporter activity"/>
    <property type="evidence" value="ECO:0007669"/>
    <property type="project" value="InterPro"/>
</dbReference>
<evidence type="ECO:0000256" key="4">
    <source>
        <dbReference type="ARBA" id="ARBA00022692"/>
    </source>
</evidence>
<dbReference type="GO" id="GO:0005886">
    <property type="term" value="C:plasma membrane"/>
    <property type="evidence" value="ECO:0007669"/>
    <property type="project" value="UniProtKB-SubCell"/>
</dbReference>
<dbReference type="PANTHER" id="PTHR10110">
    <property type="entry name" value="SODIUM/HYDROGEN EXCHANGER"/>
    <property type="match status" value="1"/>
</dbReference>
<feature type="transmembrane region" description="Helical" evidence="10">
    <location>
        <begin position="335"/>
        <end position="357"/>
    </location>
</feature>
<evidence type="ECO:0000256" key="1">
    <source>
        <dbReference type="ARBA" id="ARBA00004651"/>
    </source>
</evidence>
<keyword evidence="4 10" id="KW-0812">Transmembrane</keyword>
<keyword evidence="3" id="KW-1003">Cell membrane</keyword>
<gene>
    <name evidence="12" type="ORF">AUC31_16210</name>
</gene>
<feature type="transmembrane region" description="Helical" evidence="10">
    <location>
        <begin position="28"/>
        <end position="45"/>
    </location>
</feature>
<dbReference type="AlphaFoldDB" id="A0A0U2J7U8"/>
<evidence type="ECO:0000256" key="9">
    <source>
        <dbReference type="ARBA" id="ARBA00023201"/>
    </source>
</evidence>
<feature type="transmembrane region" description="Helical" evidence="10">
    <location>
        <begin position="186"/>
        <end position="204"/>
    </location>
</feature>
<dbReference type="GO" id="GO:0051453">
    <property type="term" value="P:regulation of intracellular pH"/>
    <property type="evidence" value="ECO:0007669"/>
    <property type="project" value="TreeGrafter"/>
</dbReference>
<keyword evidence="6" id="KW-0915">Sodium</keyword>
<proteinExistence type="predicted"/>
<evidence type="ECO:0000256" key="6">
    <source>
        <dbReference type="ARBA" id="ARBA00023053"/>
    </source>
</evidence>
<evidence type="ECO:0000256" key="2">
    <source>
        <dbReference type="ARBA" id="ARBA00022448"/>
    </source>
</evidence>
<evidence type="ECO:0000256" key="5">
    <source>
        <dbReference type="ARBA" id="ARBA00022989"/>
    </source>
</evidence>
<reference evidence="12" key="1">
    <citation type="submission" date="2016-01" db="EMBL/GenBank/DDBJ databases">
        <title>Complete genome of Planococcus rifietoensis type strain M8.</title>
        <authorList>
            <person name="See-Too W.S."/>
        </authorList>
    </citation>
    <scope>NUCLEOTIDE SEQUENCE [LARGE SCALE GENOMIC DNA]</scope>
    <source>
        <strain evidence="12">M8</strain>
    </source>
</reference>
<name>A0A0U2J7U8_9BACL</name>
<keyword evidence="13" id="KW-1185">Reference proteome</keyword>
<feature type="transmembrane region" description="Helical" evidence="10">
    <location>
        <begin position="107"/>
        <end position="124"/>
    </location>
</feature>
<evidence type="ECO:0000313" key="13">
    <source>
        <dbReference type="Proteomes" id="UP000067683"/>
    </source>
</evidence>
<dbReference type="Pfam" id="PF00999">
    <property type="entry name" value="Na_H_Exchanger"/>
    <property type="match status" value="1"/>
</dbReference>
<evidence type="ECO:0000313" key="12">
    <source>
        <dbReference type="EMBL" id="ALS76658.1"/>
    </source>
</evidence>
<evidence type="ECO:0000256" key="10">
    <source>
        <dbReference type="SAM" id="Phobius"/>
    </source>
</evidence>
<dbReference type="GO" id="GO:0098719">
    <property type="term" value="P:sodium ion import across plasma membrane"/>
    <property type="evidence" value="ECO:0007669"/>
    <property type="project" value="TreeGrafter"/>
</dbReference>
<keyword evidence="5 10" id="KW-1133">Transmembrane helix</keyword>
<evidence type="ECO:0000256" key="3">
    <source>
        <dbReference type="ARBA" id="ARBA00022475"/>
    </source>
</evidence>
<keyword evidence="2" id="KW-0813">Transport</keyword>
<keyword evidence="7" id="KW-0406">Ion transport</keyword>
<feature type="domain" description="Cation/H+ exchanger transmembrane" evidence="11">
    <location>
        <begin position="10"/>
        <end position="392"/>
    </location>
</feature>
<dbReference type="KEGG" id="prt:AUC31_16210"/>
<dbReference type="InterPro" id="IPR006153">
    <property type="entry name" value="Cation/H_exchanger_TM"/>
</dbReference>
<feature type="transmembrane region" description="Helical" evidence="10">
    <location>
        <begin position="216"/>
        <end position="249"/>
    </location>
</feature>
<feature type="transmembrane region" description="Helical" evidence="10">
    <location>
        <begin position="79"/>
        <end position="100"/>
    </location>
</feature>
<evidence type="ECO:0000256" key="8">
    <source>
        <dbReference type="ARBA" id="ARBA00023136"/>
    </source>
</evidence>
<evidence type="ECO:0000256" key="7">
    <source>
        <dbReference type="ARBA" id="ARBA00023065"/>
    </source>
</evidence>
<dbReference type="RefSeq" id="WP_058383360.1">
    <property type="nucleotide sequence ID" value="NZ_CP013659.2"/>
</dbReference>
<keyword evidence="9" id="KW-0739">Sodium transport</keyword>
<dbReference type="InterPro" id="IPR018422">
    <property type="entry name" value="Cation/H_exchanger_CPA1"/>
</dbReference>
<dbReference type="STRING" id="200991.AUC31_16210"/>
<sequence>MMTHQLLILLIIGYIVYTIDIKKNFFPVPVVLVAIGLGLSFIPYFDEFNISKDIIFNVFLPAMLFTSAYQFPLKQLKQNIGIIVSLSTIGLILTVVLLGLSIYFAGGLFTSLTLTSAFLLAAILTPTDPVSVTAILKESSGAEQIADVVEGESMINDGTSIVFFTIFLTMYQTGNGFSLGKFVSELLLVSLGGVMLGIAIGWLMSKTIRFTQDKKYHVMLSVIGAYGAFYIGEAIGVSGVLATVAAGIFVAYEMGKDIKEDTLPQSLDGFWDIVTPILLAVLFLLIGIRGAEYLAFSGWWFAIVIFLLAIIVRFLVIALFIYGVPKWRHEFNNDFSTITLTAWSGIKGAMSVALLLWLEETASGQDQVLISLAFAVILLSLAIQSIGIYPLSKVLKNLQ</sequence>
<dbReference type="Proteomes" id="UP000067683">
    <property type="component" value="Chromosome"/>
</dbReference>
<protein>
    <submittedName>
        <fullName evidence="12">Sodium:proton antiporter</fullName>
    </submittedName>
</protein>
<feature type="transmembrane region" description="Helical" evidence="10">
    <location>
        <begin position="300"/>
        <end position="323"/>
    </location>
</feature>
<dbReference type="GO" id="GO:0015386">
    <property type="term" value="F:potassium:proton antiporter activity"/>
    <property type="evidence" value="ECO:0007669"/>
    <property type="project" value="TreeGrafter"/>
</dbReference>
<comment type="subcellular location">
    <subcellularLocation>
        <location evidence="1">Cell membrane</location>
        <topology evidence="1">Multi-pass membrane protein</topology>
    </subcellularLocation>
</comment>
<evidence type="ECO:0000259" key="11">
    <source>
        <dbReference type="Pfam" id="PF00999"/>
    </source>
</evidence>
<feature type="transmembrane region" description="Helical" evidence="10">
    <location>
        <begin position="269"/>
        <end position="288"/>
    </location>
</feature>